<reference evidence="2" key="1">
    <citation type="submission" date="2018-05" db="EMBL/GenBank/DDBJ databases">
        <authorList>
            <person name="Lanie J.A."/>
            <person name="Ng W.-L."/>
            <person name="Kazmierczak K.M."/>
            <person name="Andrzejewski T.M."/>
            <person name="Davidsen T.M."/>
            <person name="Wayne K.J."/>
            <person name="Tettelin H."/>
            <person name="Glass J.I."/>
            <person name="Rusch D."/>
            <person name="Podicherti R."/>
            <person name="Tsui H.-C.T."/>
            <person name="Winkler M.E."/>
        </authorList>
    </citation>
    <scope>NUCLEOTIDE SEQUENCE</scope>
</reference>
<evidence type="ECO:0000313" key="2">
    <source>
        <dbReference type="EMBL" id="SVD10558.1"/>
    </source>
</evidence>
<sequence length="49" mass="6111">MKSFKEYLQERMTDAEHDDIERRKESHKKDAERKKERLATRKTRYKESP</sequence>
<evidence type="ECO:0000256" key="1">
    <source>
        <dbReference type="SAM" id="MobiDB-lite"/>
    </source>
</evidence>
<dbReference type="EMBL" id="UINC01129869">
    <property type="protein sequence ID" value="SVD10558.1"/>
    <property type="molecule type" value="Genomic_DNA"/>
</dbReference>
<protein>
    <submittedName>
        <fullName evidence="2">Uncharacterized protein</fullName>
    </submittedName>
</protein>
<gene>
    <name evidence="2" type="ORF">METZ01_LOCUS363412</name>
</gene>
<feature type="region of interest" description="Disordered" evidence="1">
    <location>
        <begin position="1"/>
        <end position="49"/>
    </location>
</feature>
<accession>A0A382SN07</accession>
<organism evidence="2">
    <name type="scientific">marine metagenome</name>
    <dbReference type="NCBI Taxonomy" id="408172"/>
    <lineage>
        <taxon>unclassified sequences</taxon>
        <taxon>metagenomes</taxon>
        <taxon>ecological metagenomes</taxon>
    </lineage>
</organism>
<dbReference type="AlphaFoldDB" id="A0A382SN07"/>
<proteinExistence type="predicted"/>
<name>A0A382SN07_9ZZZZ</name>